<evidence type="ECO:0000313" key="2">
    <source>
        <dbReference type="Proteomes" id="UP000823896"/>
    </source>
</evidence>
<evidence type="ECO:0000313" key="1">
    <source>
        <dbReference type="EMBL" id="HJC37162.1"/>
    </source>
</evidence>
<dbReference type="AlphaFoldDB" id="A0A9D2NSL4"/>
<organism evidence="1 2">
    <name type="scientific">Candidatus Merdibacter merdavium</name>
    <dbReference type="NCBI Taxonomy" id="2838692"/>
    <lineage>
        <taxon>Bacteria</taxon>
        <taxon>Bacillati</taxon>
        <taxon>Bacillota</taxon>
        <taxon>Erysipelotrichia</taxon>
        <taxon>Erysipelotrichales</taxon>
        <taxon>Erysipelotrichaceae</taxon>
        <taxon>Merdibacter</taxon>
    </lineage>
</organism>
<gene>
    <name evidence="1" type="ORF">H9702_08570</name>
</gene>
<proteinExistence type="predicted"/>
<name>A0A9D2NSL4_9FIRM</name>
<dbReference type="EMBL" id="DWWM01000055">
    <property type="protein sequence ID" value="HJC37162.1"/>
    <property type="molecule type" value="Genomic_DNA"/>
</dbReference>
<accession>A0A9D2NSL4</accession>
<comment type="caution">
    <text evidence="1">The sequence shown here is derived from an EMBL/GenBank/DDBJ whole genome shotgun (WGS) entry which is preliminary data.</text>
</comment>
<dbReference type="Proteomes" id="UP000823896">
    <property type="component" value="Unassembled WGS sequence"/>
</dbReference>
<protein>
    <submittedName>
        <fullName evidence="1">Uncharacterized protein</fullName>
    </submittedName>
</protein>
<sequence length="56" mass="6321">MRFLFFVKLSCAEDVLVSIGRRALYVAAALEVRSYRKGSLPQKAAASFMNRFANHL</sequence>
<reference evidence="1" key="1">
    <citation type="journal article" date="2021" name="PeerJ">
        <title>Extensive microbial diversity within the chicken gut microbiome revealed by metagenomics and culture.</title>
        <authorList>
            <person name="Gilroy R."/>
            <person name="Ravi A."/>
            <person name="Getino M."/>
            <person name="Pursley I."/>
            <person name="Horton D.L."/>
            <person name="Alikhan N.F."/>
            <person name="Baker D."/>
            <person name="Gharbi K."/>
            <person name="Hall N."/>
            <person name="Watson M."/>
            <person name="Adriaenssens E.M."/>
            <person name="Foster-Nyarko E."/>
            <person name="Jarju S."/>
            <person name="Secka A."/>
            <person name="Antonio M."/>
            <person name="Oren A."/>
            <person name="Chaudhuri R.R."/>
            <person name="La Ragione R."/>
            <person name="Hildebrand F."/>
            <person name="Pallen M.J."/>
        </authorList>
    </citation>
    <scope>NUCLEOTIDE SEQUENCE</scope>
    <source>
        <strain evidence="1">CHK187-11901</strain>
    </source>
</reference>
<reference evidence="1" key="2">
    <citation type="submission" date="2021-04" db="EMBL/GenBank/DDBJ databases">
        <authorList>
            <person name="Gilroy R."/>
        </authorList>
    </citation>
    <scope>NUCLEOTIDE SEQUENCE</scope>
    <source>
        <strain evidence="1">CHK187-11901</strain>
    </source>
</reference>